<dbReference type="Pfam" id="PF02518">
    <property type="entry name" value="HATPase_c"/>
    <property type="match status" value="1"/>
</dbReference>
<keyword evidence="3" id="KW-0808">Transferase</keyword>
<dbReference type="InterPro" id="IPR004358">
    <property type="entry name" value="Sig_transdc_His_kin-like_C"/>
</dbReference>
<dbReference type="PANTHER" id="PTHR43711:SF1">
    <property type="entry name" value="HISTIDINE KINASE 1"/>
    <property type="match status" value="1"/>
</dbReference>
<comment type="catalytic activity">
    <reaction evidence="1">
        <text>ATP + protein L-histidine = ADP + protein N-phospho-L-histidine.</text>
        <dbReference type="EC" id="2.7.13.3"/>
    </reaction>
</comment>
<keyword evidence="5" id="KW-0902">Two-component regulatory system</keyword>
<evidence type="ECO:0000256" key="1">
    <source>
        <dbReference type="ARBA" id="ARBA00000085"/>
    </source>
</evidence>
<keyword evidence="8" id="KW-1185">Reference proteome</keyword>
<dbReference type="InterPro" id="IPR050736">
    <property type="entry name" value="Sensor_HK_Regulatory"/>
</dbReference>
<organism evidence="7 8">
    <name type="scientific">Nesterenkonia cremea</name>
    <dbReference type="NCBI Taxonomy" id="1882340"/>
    <lineage>
        <taxon>Bacteria</taxon>
        <taxon>Bacillati</taxon>
        <taxon>Actinomycetota</taxon>
        <taxon>Actinomycetes</taxon>
        <taxon>Micrococcales</taxon>
        <taxon>Micrococcaceae</taxon>
        <taxon>Nesterenkonia</taxon>
    </lineage>
</organism>
<dbReference type="GO" id="GO:0000160">
    <property type="term" value="P:phosphorelay signal transduction system"/>
    <property type="evidence" value="ECO:0007669"/>
    <property type="project" value="UniProtKB-KW"/>
</dbReference>
<evidence type="ECO:0000313" key="8">
    <source>
        <dbReference type="Proteomes" id="UP000633136"/>
    </source>
</evidence>
<evidence type="ECO:0000256" key="4">
    <source>
        <dbReference type="ARBA" id="ARBA00022777"/>
    </source>
</evidence>
<reference evidence="7" key="2">
    <citation type="submission" date="2020-09" db="EMBL/GenBank/DDBJ databases">
        <authorList>
            <person name="Sun Q."/>
            <person name="Zhou Y."/>
        </authorList>
    </citation>
    <scope>NUCLEOTIDE SEQUENCE</scope>
    <source>
        <strain evidence="7">CGMCC 1.15388</strain>
    </source>
</reference>
<dbReference type="Proteomes" id="UP000633136">
    <property type="component" value="Unassembled WGS sequence"/>
</dbReference>
<gene>
    <name evidence="7" type="ORF">GCM10011401_09540</name>
</gene>
<evidence type="ECO:0000259" key="6">
    <source>
        <dbReference type="PROSITE" id="PS50109"/>
    </source>
</evidence>
<dbReference type="InterPro" id="IPR003594">
    <property type="entry name" value="HATPase_dom"/>
</dbReference>
<protein>
    <recommendedName>
        <fullName evidence="2">histidine kinase</fullName>
        <ecNumber evidence="2">2.7.13.3</ecNumber>
    </recommendedName>
</protein>
<feature type="domain" description="Histidine kinase" evidence="6">
    <location>
        <begin position="1"/>
        <end position="91"/>
    </location>
</feature>
<dbReference type="PROSITE" id="PS50109">
    <property type="entry name" value="HIS_KIN"/>
    <property type="match status" value="1"/>
</dbReference>
<evidence type="ECO:0000256" key="5">
    <source>
        <dbReference type="ARBA" id="ARBA00023012"/>
    </source>
</evidence>
<dbReference type="GO" id="GO:0004673">
    <property type="term" value="F:protein histidine kinase activity"/>
    <property type="evidence" value="ECO:0007669"/>
    <property type="project" value="UniProtKB-EC"/>
</dbReference>
<evidence type="ECO:0000313" key="7">
    <source>
        <dbReference type="EMBL" id="GGE64517.1"/>
    </source>
</evidence>
<reference evidence="7" key="1">
    <citation type="journal article" date="2014" name="Int. J. Syst. Evol. Microbiol.">
        <title>Complete genome sequence of Corynebacterium casei LMG S-19264T (=DSM 44701T), isolated from a smear-ripened cheese.</title>
        <authorList>
            <consortium name="US DOE Joint Genome Institute (JGI-PGF)"/>
            <person name="Walter F."/>
            <person name="Albersmeier A."/>
            <person name="Kalinowski J."/>
            <person name="Ruckert C."/>
        </authorList>
    </citation>
    <scope>NUCLEOTIDE SEQUENCE</scope>
    <source>
        <strain evidence="7">CGMCC 1.15388</strain>
    </source>
</reference>
<comment type="caution">
    <text evidence="7">The sequence shown here is derived from an EMBL/GenBank/DDBJ whole genome shotgun (WGS) entry which is preliminary data.</text>
</comment>
<keyword evidence="4" id="KW-0418">Kinase</keyword>
<dbReference type="Gene3D" id="3.30.565.10">
    <property type="entry name" value="Histidine kinase-like ATPase, C-terminal domain"/>
    <property type="match status" value="1"/>
</dbReference>
<dbReference type="AlphaFoldDB" id="A0A917ENW5"/>
<evidence type="ECO:0000256" key="2">
    <source>
        <dbReference type="ARBA" id="ARBA00012438"/>
    </source>
</evidence>
<proteinExistence type="predicted"/>
<dbReference type="InterPro" id="IPR036890">
    <property type="entry name" value="HATPase_C_sf"/>
</dbReference>
<dbReference type="InterPro" id="IPR005467">
    <property type="entry name" value="His_kinase_dom"/>
</dbReference>
<dbReference type="CDD" id="cd00075">
    <property type="entry name" value="HATPase"/>
    <property type="match status" value="1"/>
</dbReference>
<sequence>MKFSAPGAVITVGSRVVEDGVELSVREEGPGIGEADRERIFERFGRVDSSKAGAGLGLPIVAAIAQAHGGEVRCDSELGKGSTFTLQLPRS</sequence>
<accession>A0A917ENW5</accession>
<name>A0A917ENW5_9MICC</name>
<dbReference type="EC" id="2.7.13.3" evidence="2"/>
<dbReference type="SMART" id="SM00387">
    <property type="entry name" value="HATPase_c"/>
    <property type="match status" value="1"/>
</dbReference>
<evidence type="ECO:0000256" key="3">
    <source>
        <dbReference type="ARBA" id="ARBA00022679"/>
    </source>
</evidence>
<dbReference type="EMBL" id="BMIS01000003">
    <property type="protein sequence ID" value="GGE64517.1"/>
    <property type="molecule type" value="Genomic_DNA"/>
</dbReference>
<dbReference type="SUPFAM" id="SSF55874">
    <property type="entry name" value="ATPase domain of HSP90 chaperone/DNA topoisomerase II/histidine kinase"/>
    <property type="match status" value="1"/>
</dbReference>
<dbReference type="PRINTS" id="PR00344">
    <property type="entry name" value="BCTRLSENSOR"/>
</dbReference>
<dbReference type="PANTHER" id="PTHR43711">
    <property type="entry name" value="TWO-COMPONENT HISTIDINE KINASE"/>
    <property type="match status" value="1"/>
</dbReference>